<keyword evidence="3" id="KW-1185">Reference proteome</keyword>
<dbReference type="AlphaFoldDB" id="A0AAF0Y2S0"/>
<evidence type="ECO:0000256" key="1">
    <source>
        <dbReference type="SAM" id="MobiDB-lite"/>
    </source>
</evidence>
<reference evidence="2" key="1">
    <citation type="submission" date="2023-10" db="EMBL/GenBank/DDBJ databases">
        <authorList>
            <person name="Noh H."/>
        </authorList>
    </citation>
    <scope>NUCLEOTIDE SEQUENCE</scope>
    <source>
        <strain evidence="2">DUCC4014</strain>
    </source>
</reference>
<dbReference type="GeneID" id="87805927"/>
<dbReference type="EMBL" id="CP086715">
    <property type="protein sequence ID" value="WOO79145.1"/>
    <property type="molecule type" value="Genomic_DNA"/>
</dbReference>
<sequence length="217" mass="22919">MAQPPTYPEKATEASPTALQRPLVLPQTKNASQAPFLRATSSELTSAGVEQAPFLAFLDDLNAAIAPTSARENVRTGTHVASRILPGVGTIVRSVVDRSVVGPSADAQANVASILASANRQLFDERGLHVSVETTSQLNSRLGVTAAPNISGLDALQRLAPYAGRVAPLDAVLDDLSAASAPASRAEERDERRAKRAEKRGHATDVWVGQWLVVSRV</sequence>
<dbReference type="Proteomes" id="UP000827549">
    <property type="component" value="Chromosome 2"/>
</dbReference>
<dbReference type="RefSeq" id="XP_062625177.1">
    <property type="nucleotide sequence ID" value="XM_062769193.1"/>
</dbReference>
<accession>A0AAF0Y2S0</accession>
<proteinExistence type="predicted"/>
<dbReference type="PANTHER" id="PTHR38887:SF1">
    <property type="entry name" value="RAS MODIFICATION PROTEIN ERF4"/>
    <property type="match status" value="1"/>
</dbReference>
<name>A0AAF0Y2S0_9TREE</name>
<dbReference type="PANTHER" id="PTHR38887">
    <property type="entry name" value="CHROMOSOME 21, WHOLE GENOME SHOTGUN SEQUENCE"/>
    <property type="match status" value="1"/>
</dbReference>
<gene>
    <name evidence="2" type="ORF">LOC62_02G002680</name>
</gene>
<organism evidence="2 3">
    <name type="scientific">Vanrija pseudolonga</name>
    <dbReference type="NCBI Taxonomy" id="143232"/>
    <lineage>
        <taxon>Eukaryota</taxon>
        <taxon>Fungi</taxon>
        <taxon>Dikarya</taxon>
        <taxon>Basidiomycota</taxon>
        <taxon>Agaricomycotina</taxon>
        <taxon>Tremellomycetes</taxon>
        <taxon>Trichosporonales</taxon>
        <taxon>Trichosporonaceae</taxon>
        <taxon>Vanrija</taxon>
    </lineage>
</organism>
<protein>
    <submittedName>
        <fullName evidence="2">Uncharacterized protein</fullName>
    </submittedName>
</protein>
<evidence type="ECO:0000313" key="3">
    <source>
        <dbReference type="Proteomes" id="UP000827549"/>
    </source>
</evidence>
<dbReference type="InterPro" id="IPR053221">
    <property type="entry name" value="Burnettramic_acid_biosynth"/>
</dbReference>
<feature type="region of interest" description="Disordered" evidence="1">
    <location>
        <begin position="180"/>
        <end position="199"/>
    </location>
</feature>
<evidence type="ECO:0000313" key="2">
    <source>
        <dbReference type="EMBL" id="WOO79145.1"/>
    </source>
</evidence>
<feature type="region of interest" description="Disordered" evidence="1">
    <location>
        <begin position="1"/>
        <end position="21"/>
    </location>
</feature>